<accession>A0A3Q9QZN3</accession>
<protein>
    <submittedName>
        <fullName evidence="7">ABC transporter ATP-binding protein</fullName>
    </submittedName>
</protein>
<dbReference type="Pfam" id="PF00005">
    <property type="entry name" value="ABC_tran"/>
    <property type="match status" value="1"/>
</dbReference>
<dbReference type="KEGG" id="nmk:CHR53_15420"/>
<dbReference type="InterPro" id="IPR017871">
    <property type="entry name" value="ABC_transporter-like_CS"/>
</dbReference>
<evidence type="ECO:0000259" key="6">
    <source>
        <dbReference type="PROSITE" id="PS50893"/>
    </source>
</evidence>
<keyword evidence="3" id="KW-0547">Nucleotide-binding</keyword>
<feature type="domain" description="ABC transporter" evidence="6">
    <location>
        <begin position="2"/>
        <end position="235"/>
    </location>
</feature>
<dbReference type="OrthoDB" id="9776369at2"/>
<dbReference type="Proteomes" id="UP000282892">
    <property type="component" value="Chromosome"/>
</dbReference>
<evidence type="ECO:0000256" key="4">
    <source>
        <dbReference type="ARBA" id="ARBA00022840"/>
    </source>
</evidence>
<organism evidence="7 8">
    <name type="scientific">Neobacillus mesonae</name>
    <dbReference type="NCBI Taxonomy" id="1193713"/>
    <lineage>
        <taxon>Bacteria</taxon>
        <taxon>Bacillati</taxon>
        <taxon>Bacillota</taxon>
        <taxon>Bacilli</taxon>
        <taxon>Bacillales</taxon>
        <taxon>Bacillaceae</taxon>
        <taxon>Neobacillus</taxon>
    </lineage>
</organism>
<dbReference type="PANTHER" id="PTHR43820:SF4">
    <property type="entry name" value="HIGH-AFFINITY BRANCHED-CHAIN AMINO ACID TRANSPORT ATP-BINDING PROTEIN LIVF"/>
    <property type="match status" value="1"/>
</dbReference>
<dbReference type="CDD" id="cd03224">
    <property type="entry name" value="ABC_TM1139_LivF_branched"/>
    <property type="match status" value="1"/>
</dbReference>
<dbReference type="GO" id="GO:0016887">
    <property type="term" value="F:ATP hydrolysis activity"/>
    <property type="evidence" value="ECO:0007669"/>
    <property type="project" value="InterPro"/>
</dbReference>
<keyword evidence="8" id="KW-1185">Reference proteome</keyword>
<keyword evidence="5" id="KW-0029">Amino-acid transport</keyword>
<reference evidence="7 8" key="1">
    <citation type="submission" date="2017-07" db="EMBL/GenBank/DDBJ databases">
        <title>The complete genome sequence of Bacillus mesonae strain H20-5, an efficient strain improving plant abiotic stress resistance.</title>
        <authorList>
            <person name="Kim S.Y."/>
            <person name="Song H."/>
            <person name="Sang M.K."/>
            <person name="Weon H.-Y."/>
            <person name="Song J."/>
        </authorList>
    </citation>
    <scope>NUCLEOTIDE SEQUENCE [LARGE SCALE GENOMIC DNA]</scope>
    <source>
        <strain evidence="7 8">H20-5</strain>
    </source>
</reference>
<gene>
    <name evidence="7" type="ORF">CHR53_15420</name>
</gene>
<evidence type="ECO:0000256" key="2">
    <source>
        <dbReference type="ARBA" id="ARBA00022448"/>
    </source>
</evidence>
<dbReference type="EMBL" id="CP022572">
    <property type="protein sequence ID" value="AZU62549.1"/>
    <property type="molecule type" value="Genomic_DNA"/>
</dbReference>
<dbReference type="SMART" id="SM00382">
    <property type="entry name" value="AAA"/>
    <property type="match status" value="1"/>
</dbReference>
<dbReference type="InterPro" id="IPR003593">
    <property type="entry name" value="AAA+_ATPase"/>
</dbReference>
<dbReference type="GO" id="GO:0005524">
    <property type="term" value="F:ATP binding"/>
    <property type="evidence" value="ECO:0007669"/>
    <property type="project" value="UniProtKB-KW"/>
</dbReference>
<sequence length="235" mass="26125">MLEIRGIDVYYGEVQVIHDLSFTVKEGEMIALLGSNGAGKSTTLKTISGLLRPKKGEIYLDGQRLDQISPSSIISHGIAHVPEGRRLFPQMTVEENLMLGAFEKKIWNGRKKRVEHIYELFPRLLERKGQLAGTLSGGEQQMVAIGRALMSKPRILMLDEPSLGLAPNIVEFIFGLIQKLNKEEGMTILLVEQNANAALEISDYSYVLETGKIVLDGKAKELKDNVYVKQAYLGI</sequence>
<dbReference type="Gene3D" id="3.40.50.300">
    <property type="entry name" value="P-loop containing nucleotide triphosphate hydrolases"/>
    <property type="match status" value="1"/>
</dbReference>
<evidence type="ECO:0000256" key="5">
    <source>
        <dbReference type="ARBA" id="ARBA00022970"/>
    </source>
</evidence>
<evidence type="ECO:0000256" key="3">
    <source>
        <dbReference type="ARBA" id="ARBA00022741"/>
    </source>
</evidence>
<comment type="similarity">
    <text evidence="1">Belongs to the ABC transporter superfamily.</text>
</comment>
<dbReference type="GO" id="GO:0015807">
    <property type="term" value="P:L-amino acid transport"/>
    <property type="evidence" value="ECO:0007669"/>
    <property type="project" value="TreeGrafter"/>
</dbReference>
<name>A0A3Q9QZN3_9BACI</name>
<evidence type="ECO:0000313" key="7">
    <source>
        <dbReference type="EMBL" id="AZU62549.1"/>
    </source>
</evidence>
<keyword evidence="2" id="KW-0813">Transport</keyword>
<dbReference type="SUPFAM" id="SSF52540">
    <property type="entry name" value="P-loop containing nucleoside triphosphate hydrolases"/>
    <property type="match status" value="1"/>
</dbReference>
<evidence type="ECO:0000256" key="1">
    <source>
        <dbReference type="ARBA" id="ARBA00005417"/>
    </source>
</evidence>
<dbReference type="RefSeq" id="WP_127487281.1">
    <property type="nucleotide sequence ID" value="NZ_CP022572.1"/>
</dbReference>
<dbReference type="PANTHER" id="PTHR43820">
    <property type="entry name" value="HIGH-AFFINITY BRANCHED-CHAIN AMINO ACID TRANSPORT ATP-BINDING PROTEIN LIVF"/>
    <property type="match status" value="1"/>
</dbReference>
<dbReference type="InterPro" id="IPR030660">
    <property type="entry name" value="ABC_branched_ATPase_LivF/BraG"/>
</dbReference>
<dbReference type="PROSITE" id="PS00211">
    <property type="entry name" value="ABC_TRANSPORTER_1"/>
    <property type="match status" value="1"/>
</dbReference>
<dbReference type="PROSITE" id="PS50893">
    <property type="entry name" value="ABC_TRANSPORTER_2"/>
    <property type="match status" value="1"/>
</dbReference>
<dbReference type="InterPro" id="IPR052156">
    <property type="entry name" value="BCAA_Transport_ATP-bd_LivF"/>
</dbReference>
<dbReference type="AlphaFoldDB" id="A0A3Q9QZN3"/>
<dbReference type="GO" id="GO:0015658">
    <property type="term" value="F:branched-chain amino acid transmembrane transporter activity"/>
    <property type="evidence" value="ECO:0007669"/>
    <property type="project" value="InterPro"/>
</dbReference>
<evidence type="ECO:0000313" key="8">
    <source>
        <dbReference type="Proteomes" id="UP000282892"/>
    </source>
</evidence>
<dbReference type="PIRSF" id="PIRSF039137">
    <property type="entry name" value="ABC_branched_ATPase"/>
    <property type="match status" value="1"/>
</dbReference>
<keyword evidence="4 7" id="KW-0067">ATP-binding</keyword>
<proteinExistence type="inferred from homology"/>
<dbReference type="InterPro" id="IPR027417">
    <property type="entry name" value="P-loop_NTPase"/>
</dbReference>
<dbReference type="InterPro" id="IPR003439">
    <property type="entry name" value="ABC_transporter-like_ATP-bd"/>
</dbReference>